<proteinExistence type="predicted"/>
<gene>
    <name evidence="2" type="ORF">L332_04125</name>
</gene>
<reference evidence="2 3" key="1">
    <citation type="journal article" date="2013" name="Genome Announc.">
        <title>First draft genome sequence from a member of the genus agrococcus, isolated from modern microbialites.</title>
        <authorList>
            <person name="White R.A.III."/>
            <person name="Grassa C.J."/>
            <person name="Suttle C.A."/>
        </authorList>
    </citation>
    <scope>NUCLEOTIDE SEQUENCE [LARGE SCALE GENOMIC DNA]</scope>
    <source>
        <strain evidence="2 3">RW1</strain>
    </source>
</reference>
<feature type="transmembrane region" description="Helical" evidence="1">
    <location>
        <begin position="77"/>
        <end position="98"/>
    </location>
</feature>
<evidence type="ECO:0000313" key="3">
    <source>
        <dbReference type="Proteomes" id="UP000016462"/>
    </source>
</evidence>
<name>U1MP17_9MICO</name>
<keyword evidence="1" id="KW-0472">Membrane</keyword>
<organism evidence="2 3">
    <name type="scientific">Agrococcus pavilionensis RW1</name>
    <dbReference type="NCBI Taxonomy" id="1330458"/>
    <lineage>
        <taxon>Bacteria</taxon>
        <taxon>Bacillati</taxon>
        <taxon>Actinomycetota</taxon>
        <taxon>Actinomycetes</taxon>
        <taxon>Micrococcales</taxon>
        <taxon>Microbacteriaceae</taxon>
        <taxon>Agrococcus</taxon>
    </lineage>
</organism>
<sequence>MTATRYRARTSFALGTLTVALIALGLSVVVGIGLVAGIAPELQGSPVGFVYGVLLGVPAIGAVLVARAGVRRHYNPWIAGALVVAGATLFALALFSLVQLRPGGVPLVALTGALIALIAVALAVRRREPRA</sequence>
<comment type="caution">
    <text evidence="2">The sequence shown here is derived from an EMBL/GenBank/DDBJ whole genome shotgun (WGS) entry which is preliminary data.</text>
</comment>
<feature type="transmembrane region" description="Helical" evidence="1">
    <location>
        <begin position="104"/>
        <end position="124"/>
    </location>
</feature>
<evidence type="ECO:0000256" key="1">
    <source>
        <dbReference type="SAM" id="Phobius"/>
    </source>
</evidence>
<keyword evidence="1" id="KW-1133">Transmembrane helix</keyword>
<keyword evidence="1" id="KW-0812">Transmembrane</keyword>
<dbReference type="RefSeq" id="WP_021011095.1">
    <property type="nucleotide sequence ID" value="NZ_ASHR01000030.1"/>
</dbReference>
<feature type="transmembrane region" description="Helical" evidence="1">
    <location>
        <begin position="12"/>
        <end position="36"/>
    </location>
</feature>
<keyword evidence="3" id="KW-1185">Reference proteome</keyword>
<dbReference type="Proteomes" id="UP000016462">
    <property type="component" value="Unassembled WGS sequence"/>
</dbReference>
<accession>U1MP17</accession>
<dbReference type="AlphaFoldDB" id="U1MP17"/>
<dbReference type="EMBL" id="ASHR01000030">
    <property type="protein sequence ID" value="ERG63641.1"/>
    <property type="molecule type" value="Genomic_DNA"/>
</dbReference>
<evidence type="ECO:0000313" key="2">
    <source>
        <dbReference type="EMBL" id="ERG63641.1"/>
    </source>
</evidence>
<feature type="transmembrane region" description="Helical" evidence="1">
    <location>
        <begin position="48"/>
        <end position="70"/>
    </location>
</feature>
<protein>
    <submittedName>
        <fullName evidence="2">Uncharacterized protein</fullName>
    </submittedName>
</protein>